<name>A0A370N9G4_9BURK</name>
<comment type="caution">
    <text evidence="2">The sequence shown here is derived from an EMBL/GenBank/DDBJ whole genome shotgun (WGS) entry which is preliminary data.</text>
</comment>
<reference evidence="3" key="1">
    <citation type="submission" date="2018-06" db="EMBL/GenBank/DDBJ databases">
        <authorList>
            <person name="Feng T."/>
            <person name="Jeon C.O."/>
        </authorList>
    </citation>
    <scope>NUCLEOTIDE SEQUENCE [LARGE SCALE GENOMIC DNA]</scope>
    <source>
        <strain evidence="3">S23</strain>
    </source>
</reference>
<dbReference type="GO" id="GO:0008270">
    <property type="term" value="F:zinc ion binding"/>
    <property type="evidence" value="ECO:0007669"/>
    <property type="project" value="InterPro"/>
</dbReference>
<dbReference type="GO" id="GO:0016491">
    <property type="term" value="F:oxidoreductase activity"/>
    <property type="evidence" value="ECO:0007669"/>
    <property type="project" value="InterPro"/>
</dbReference>
<dbReference type="PROSITE" id="PS01162">
    <property type="entry name" value="QOR_ZETA_CRYSTAL"/>
    <property type="match status" value="1"/>
</dbReference>
<dbReference type="InterPro" id="IPR020843">
    <property type="entry name" value="ER"/>
</dbReference>
<dbReference type="InterPro" id="IPR011032">
    <property type="entry name" value="GroES-like_sf"/>
</dbReference>
<dbReference type="AlphaFoldDB" id="A0A370N9G4"/>
<dbReference type="SUPFAM" id="SSF51735">
    <property type="entry name" value="NAD(P)-binding Rossmann-fold domains"/>
    <property type="match status" value="1"/>
</dbReference>
<evidence type="ECO:0000259" key="1">
    <source>
        <dbReference type="SMART" id="SM00829"/>
    </source>
</evidence>
<dbReference type="EMBL" id="QKWJ01000139">
    <property type="protein sequence ID" value="RDK02254.1"/>
    <property type="molecule type" value="Genomic_DNA"/>
</dbReference>
<dbReference type="Pfam" id="PF08240">
    <property type="entry name" value="ADH_N"/>
    <property type="match status" value="1"/>
</dbReference>
<evidence type="ECO:0000313" key="3">
    <source>
        <dbReference type="Proteomes" id="UP000255165"/>
    </source>
</evidence>
<proteinExistence type="predicted"/>
<dbReference type="PANTHER" id="PTHR43677:SF4">
    <property type="entry name" value="QUINONE OXIDOREDUCTASE-LIKE PROTEIN 2"/>
    <property type="match status" value="1"/>
</dbReference>
<accession>A0A370N9G4</accession>
<dbReference type="InterPro" id="IPR036291">
    <property type="entry name" value="NAD(P)-bd_dom_sf"/>
</dbReference>
<feature type="domain" description="Enoyl reductase (ER)" evidence="1">
    <location>
        <begin position="12"/>
        <end position="343"/>
    </location>
</feature>
<dbReference type="CDD" id="cd08273">
    <property type="entry name" value="MDR8"/>
    <property type="match status" value="1"/>
</dbReference>
<dbReference type="RefSeq" id="WP_115216688.1">
    <property type="nucleotide sequence ID" value="NZ_QKWJ01000139.1"/>
</dbReference>
<keyword evidence="3" id="KW-1185">Reference proteome</keyword>
<gene>
    <name evidence="2" type="ORF">DN412_40625</name>
</gene>
<dbReference type="SMART" id="SM00829">
    <property type="entry name" value="PKS_ER"/>
    <property type="match status" value="1"/>
</dbReference>
<dbReference type="InterPro" id="IPR013154">
    <property type="entry name" value="ADH-like_N"/>
</dbReference>
<dbReference type="SUPFAM" id="SSF50129">
    <property type="entry name" value="GroES-like"/>
    <property type="match status" value="1"/>
</dbReference>
<dbReference type="InterPro" id="IPR002364">
    <property type="entry name" value="Quin_OxRdtase/zeta-crystal_CS"/>
</dbReference>
<dbReference type="Proteomes" id="UP000255165">
    <property type="component" value="Unassembled WGS sequence"/>
</dbReference>
<dbReference type="Gene3D" id="3.90.180.10">
    <property type="entry name" value="Medium-chain alcohol dehydrogenases, catalytic domain"/>
    <property type="match status" value="1"/>
</dbReference>
<dbReference type="PANTHER" id="PTHR43677">
    <property type="entry name" value="SHORT-CHAIN DEHYDROGENASE/REDUCTASE"/>
    <property type="match status" value="1"/>
</dbReference>
<organism evidence="2 3">
    <name type="scientific">Cupriavidus lacunae</name>
    <dbReference type="NCBI Taxonomy" id="2666307"/>
    <lineage>
        <taxon>Bacteria</taxon>
        <taxon>Pseudomonadati</taxon>
        <taxon>Pseudomonadota</taxon>
        <taxon>Betaproteobacteria</taxon>
        <taxon>Burkholderiales</taxon>
        <taxon>Burkholderiaceae</taxon>
        <taxon>Cupriavidus</taxon>
    </lineage>
</organism>
<sequence>MKNTRVIVTHYGGPDSLQVIDEECPEPKNGEVRVRVLAAGVCQPDLMMREGFHPETPPLPFTPGWDLVGLVDRLGDGVSEVDSGQLVAALPITGAYSEFVCLPQRELVPVPFGLDAAEAVSLVLNYVTAYQMLHRSAKVKAGQRVLIHGAAGGVGSALMQLGRLAGLEIYGACSSQHTPVISALGGIPVDYKQVDFVKEIHRLTGSGVDVVFDGIGGPNIWRSREALCPGGTVVAYGLSAALRGGRLASGRSGRRNRFQRLAIFVLFIAAGYVLPGRKRVVPYSIQWLKRMRPALFRQDLIALFDLLQQKRIKPLIAEKFSLAEARQAQELLGEQGVTGKVVLVAKGVDAIANLNDGCRKATLVPTEGDGS</sequence>
<dbReference type="InterPro" id="IPR051397">
    <property type="entry name" value="Zn-ADH-like_protein"/>
</dbReference>
<protein>
    <submittedName>
        <fullName evidence="2">Alcohol dehydrogenase</fullName>
    </submittedName>
</protein>
<dbReference type="Gene3D" id="3.40.50.720">
    <property type="entry name" value="NAD(P)-binding Rossmann-like Domain"/>
    <property type="match status" value="1"/>
</dbReference>
<evidence type="ECO:0000313" key="2">
    <source>
        <dbReference type="EMBL" id="RDK02254.1"/>
    </source>
</evidence>
<dbReference type="Pfam" id="PF13602">
    <property type="entry name" value="ADH_zinc_N_2"/>
    <property type="match status" value="1"/>
</dbReference>